<evidence type="ECO:0000313" key="2">
    <source>
        <dbReference type="Proteomes" id="UP000814128"/>
    </source>
</evidence>
<gene>
    <name evidence="1" type="ORF">K488DRAFT_83077</name>
</gene>
<dbReference type="Proteomes" id="UP000814128">
    <property type="component" value="Unassembled WGS sequence"/>
</dbReference>
<accession>A0ACB8QU75</accession>
<comment type="caution">
    <text evidence="1">The sequence shown here is derived from an EMBL/GenBank/DDBJ whole genome shotgun (WGS) entry which is preliminary data.</text>
</comment>
<evidence type="ECO:0000313" key="1">
    <source>
        <dbReference type="EMBL" id="KAI0035369.1"/>
    </source>
</evidence>
<reference evidence="1" key="1">
    <citation type="submission" date="2021-02" db="EMBL/GenBank/DDBJ databases">
        <authorList>
            <consortium name="DOE Joint Genome Institute"/>
            <person name="Ahrendt S."/>
            <person name="Looney B.P."/>
            <person name="Miyauchi S."/>
            <person name="Morin E."/>
            <person name="Drula E."/>
            <person name="Courty P.E."/>
            <person name="Chicoki N."/>
            <person name="Fauchery L."/>
            <person name="Kohler A."/>
            <person name="Kuo A."/>
            <person name="Labutti K."/>
            <person name="Pangilinan J."/>
            <person name="Lipzen A."/>
            <person name="Riley R."/>
            <person name="Andreopoulos W."/>
            <person name="He G."/>
            <person name="Johnson J."/>
            <person name="Barry K.W."/>
            <person name="Grigoriev I.V."/>
            <person name="Nagy L."/>
            <person name="Hibbett D."/>
            <person name="Henrissat B."/>
            <person name="Matheny P.B."/>
            <person name="Labbe J."/>
            <person name="Martin F."/>
        </authorList>
    </citation>
    <scope>NUCLEOTIDE SEQUENCE</scope>
    <source>
        <strain evidence="1">EC-137</strain>
    </source>
</reference>
<proteinExistence type="predicted"/>
<keyword evidence="2" id="KW-1185">Reference proteome</keyword>
<organism evidence="1 2">
    <name type="scientific">Vararia minispora EC-137</name>
    <dbReference type="NCBI Taxonomy" id="1314806"/>
    <lineage>
        <taxon>Eukaryota</taxon>
        <taxon>Fungi</taxon>
        <taxon>Dikarya</taxon>
        <taxon>Basidiomycota</taxon>
        <taxon>Agaricomycotina</taxon>
        <taxon>Agaricomycetes</taxon>
        <taxon>Russulales</taxon>
        <taxon>Lachnocladiaceae</taxon>
        <taxon>Vararia</taxon>
    </lineage>
</organism>
<dbReference type="EMBL" id="MU273485">
    <property type="protein sequence ID" value="KAI0035369.1"/>
    <property type="molecule type" value="Genomic_DNA"/>
</dbReference>
<name>A0ACB8QU75_9AGAM</name>
<protein>
    <submittedName>
        <fullName evidence="1">Uncharacterized protein</fullName>
    </submittedName>
</protein>
<reference evidence="1" key="2">
    <citation type="journal article" date="2022" name="New Phytol.">
        <title>Evolutionary transition to the ectomycorrhizal habit in the genomes of a hyperdiverse lineage of mushroom-forming fungi.</title>
        <authorList>
            <person name="Looney B."/>
            <person name="Miyauchi S."/>
            <person name="Morin E."/>
            <person name="Drula E."/>
            <person name="Courty P.E."/>
            <person name="Kohler A."/>
            <person name="Kuo A."/>
            <person name="LaButti K."/>
            <person name="Pangilinan J."/>
            <person name="Lipzen A."/>
            <person name="Riley R."/>
            <person name="Andreopoulos W."/>
            <person name="He G."/>
            <person name="Johnson J."/>
            <person name="Nolan M."/>
            <person name="Tritt A."/>
            <person name="Barry K.W."/>
            <person name="Grigoriev I.V."/>
            <person name="Nagy L.G."/>
            <person name="Hibbett D."/>
            <person name="Henrissat B."/>
            <person name="Matheny P.B."/>
            <person name="Labbe J."/>
            <person name="Martin F.M."/>
        </authorList>
    </citation>
    <scope>NUCLEOTIDE SEQUENCE</scope>
    <source>
        <strain evidence="1">EC-137</strain>
    </source>
</reference>
<sequence>MALWSTIIGFSLWGLGARVGQLGIQKRPLLTDPHLHAAAMAAFGIAGYWAHKWEVTSNSMLEDMRTEIKEKRAKQIAAAEEVGNTELAQWLKERL</sequence>